<reference evidence="3 4" key="1">
    <citation type="journal article" date="2011" name="Proc. Natl. Acad. Sci. U.S.A.">
        <title>Evolutionary erosion of yeast sex chromosomes by mating-type switching accidents.</title>
        <authorList>
            <person name="Gordon J.L."/>
            <person name="Armisen D."/>
            <person name="Proux-Wera E."/>
            <person name="Oheigeartaigh S.S."/>
            <person name="Byrne K.P."/>
            <person name="Wolfe K.H."/>
        </authorList>
    </citation>
    <scope>NUCLEOTIDE SEQUENCE [LARGE SCALE GENOMIC DNA]</scope>
    <source>
        <strain evidence="4">ATCC MYA-139 / BCRC 22969 / CBS 8797 / CCRC 22969 / KCTC 17520 / NBRC 10181 / NCYC 3082</strain>
    </source>
</reference>
<reference evidence="4" key="2">
    <citation type="submission" date="2012-08" db="EMBL/GenBank/DDBJ databases">
        <title>Genome sequence of Kazachstania naganishii.</title>
        <authorList>
            <person name="Gordon J.L."/>
            <person name="Armisen D."/>
            <person name="Proux-Wera E."/>
            <person name="OhEigeartaigh S.S."/>
            <person name="Byrne K.P."/>
            <person name="Wolfe K.H."/>
        </authorList>
    </citation>
    <scope>NUCLEOTIDE SEQUENCE [LARGE SCALE GENOMIC DNA]</scope>
    <source>
        <strain evidence="4">ATCC MYA-139 / BCRC 22969 / CBS 8797 / CCRC 22969 / KCTC 17520 / NBRC 10181 / NCYC 3082</strain>
    </source>
</reference>
<dbReference type="PANTHER" id="PTHR11005">
    <property type="entry name" value="LYSOSOMAL ACID LIPASE-RELATED"/>
    <property type="match status" value="1"/>
</dbReference>
<protein>
    <recommendedName>
        <fullName evidence="2">Partial AB-hydrolase lipase domain-containing protein</fullName>
    </recommendedName>
</protein>
<dbReference type="EMBL" id="HE978321">
    <property type="protein sequence ID" value="CCK71669.1"/>
    <property type="molecule type" value="Genomic_DNA"/>
</dbReference>
<evidence type="ECO:0000259" key="2">
    <source>
        <dbReference type="Pfam" id="PF04083"/>
    </source>
</evidence>
<gene>
    <name evidence="3" type="primary">KNAG0H02540</name>
    <name evidence="3" type="ordered locus">KNAG_0H02540</name>
</gene>
<keyword evidence="1" id="KW-0472">Membrane</keyword>
<dbReference type="GO" id="GO:0005811">
    <property type="term" value="C:lipid droplet"/>
    <property type="evidence" value="ECO:0007669"/>
    <property type="project" value="EnsemblFungi"/>
</dbReference>
<dbReference type="RefSeq" id="XP_022465914.1">
    <property type="nucleotide sequence ID" value="XM_022609526.1"/>
</dbReference>
<evidence type="ECO:0000313" key="4">
    <source>
        <dbReference type="Proteomes" id="UP000006310"/>
    </source>
</evidence>
<dbReference type="OMA" id="HVSVKLM"/>
<dbReference type="InterPro" id="IPR029058">
    <property type="entry name" value="AB_hydrolase_fold"/>
</dbReference>
<dbReference type="SUPFAM" id="SSF53474">
    <property type="entry name" value="alpha/beta-Hydrolases"/>
    <property type="match status" value="1"/>
</dbReference>
<keyword evidence="4" id="KW-1185">Reference proteome</keyword>
<dbReference type="STRING" id="1071383.J7S8P4"/>
<dbReference type="InterPro" id="IPR006693">
    <property type="entry name" value="AB_hydrolase_lipase"/>
</dbReference>
<keyword evidence="1" id="KW-1133">Transmembrane helix</keyword>
<dbReference type="Gene3D" id="3.40.50.1820">
    <property type="entry name" value="alpha/beta hydrolase"/>
    <property type="match status" value="1"/>
</dbReference>
<dbReference type="GO" id="GO:0004771">
    <property type="term" value="F:sterol ester esterase activity"/>
    <property type="evidence" value="ECO:0007669"/>
    <property type="project" value="EnsemblFungi"/>
</dbReference>
<proteinExistence type="predicted"/>
<accession>J7S8P4</accession>
<name>J7S8P4_HUIN7</name>
<dbReference type="OrthoDB" id="6130531at2759"/>
<dbReference type="KEGG" id="kng:KNAG_0H02540"/>
<sequence>MTIEFSRPDSARYYAKRVFAHVILNAGITVIMVLALYKHFFENGGEQCDHGTVEIAEPIDIVASQKKKKKKEKDPLVPALSYYYSKLNIPVEELSVETEDGFTLEMWHLKHPTDTLPNGQKRKAFLCIHGLLQSSGSFASGGEHSLAYYLYSQGFDVWLGNNRIGFEINKKIKHSPKCWNWDMRELVQFDLPAMVQFVRARSGNEKINLLGHSQGTAEIFLGLINNCGGINKYVDNFVALSPACYPGSLLLKESAVMKIMSRTIDNDAVFGNKSFVKIMMVARRCLLGTQFFSFICYLFFNYLFEWNDTLWDNEIKSRHFMFSPVHVSVKLMQWWLSTDPNKVSFLRHAPQLFPEHHTWWGPEYKQEDRPNVLLFVPRKDKLVDGQRVIDHFQNYEDKNTYKYWVIDEYSHLDVLWAKNVNERIGKTLVENLR</sequence>
<dbReference type="Proteomes" id="UP000006310">
    <property type="component" value="Chromosome 8"/>
</dbReference>
<keyword evidence="1" id="KW-0812">Transmembrane</keyword>
<organism evidence="3 4">
    <name type="scientific">Huiozyma naganishii (strain ATCC MYA-139 / BCRC 22969 / CBS 8797 / KCTC 17520 / NBRC 10181 / NCYC 3082 / Yp74L-3)</name>
    <name type="common">Yeast</name>
    <name type="synonym">Kazachstania naganishii</name>
    <dbReference type="NCBI Taxonomy" id="1071383"/>
    <lineage>
        <taxon>Eukaryota</taxon>
        <taxon>Fungi</taxon>
        <taxon>Dikarya</taxon>
        <taxon>Ascomycota</taxon>
        <taxon>Saccharomycotina</taxon>
        <taxon>Saccharomycetes</taxon>
        <taxon>Saccharomycetales</taxon>
        <taxon>Saccharomycetaceae</taxon>
        <taxon>Huiozyma</taxon>
    </lineage>
</organism>
<feature type="transmembrane region" description="Helical" evidence="1">
    <location>
        <begin position="18"/>
        <end position="37"/>
    </location>
</feature>
<dbReference type="GO" id="GO:0016020">
    <property type="term" value="C:membrane"/>
    <property type="evidence" value="ECO:0007669"/>
    <property type="project" value="EnsemblFungi"/>
</dbReference>
<feature type="domain" description="Partial AB-hydrolase lipase" evidence="2">
    <location>
        <begin position="81"/>
        <end position="140"/>
    </location>
</feature>
<dbReference type="eggNOG" id="KOG2624">
    <property type="taxonomic scope" value="Eukaryota"/>
</dbReference>
<dbReference type="GO" id="GO:0016125">
    <property type="term" value="P:sterol metabolic process"/>
    <property type="evidence" value="ECO:0007669"/>
    <property type="project" value="EnsemblFungi"/>
</dbReference>
<evidence type="ECO:0000313" key="3">
    <source>
        <dbReference type="EMBL" id="CCK71669.1"/>
    </source>
</evidence>
<dbReference type="AlphaFoldDB" id="J7S8P4"/>
<evidence type="ECO:0000256" key="1">
    <source>
        <dbReference type="SAM" id="Phobius"/>
    </source>
</evidence>
<dbReference type="GeneID" id="34527401"/>
<dbReference type="Pfam" id="PF04083">
    <property type="entry name" value="Abhydro_lipase"/>
    <property type="match status" value="1"/>
</dbReference>
<dbReference type="HOGENOM" id="CLU_024238_3_1_1"/>